<accession>A0A239NRU2</accession>
<evidence type="ECO:0008006" key="3">
    <source>
        <dbReference type="Google" id="ProtNLM"/>
    </source>
</evidence>
<dbReference type="EMBL" id="FZOD01000067">
    <property type="protein sequence ID" value="SNT57641.1"/>
    <property type="molecule type" value="Genomic_DNA"/>
</dbReference>
<dbReference type="Pfam" id="PF06718">
    <property type="entry name" value="DUF1203"/>
    <property type="match status" value="1"/>
</dbReference>
<gene>
    <name evidence="1" type="ORF">SAMN05216276_106727</name>
</gene>
<organism evidence="1 2">
    <name type="scientific">Streptosporangium subroseum</name>
    <dbReference type="NCBI Taxonomy" id="106412"/>
    <lineage>
        <taxon>Bacteria</taxon>
        <taxon>Bacillati</taxon>
        <taxon>Actinomycetota</taxon>
        <taxon>Actinomycetes</taxon>
        <taxon>Streptosporangiales</taxon>
        <taxon>Streptosporangiaceae</taxon>
        <taxon>Streptosporangium</taxon>
    </lineage>
</organism>
<reference evidence="1 2" key="1">
    <citation type="submission" date="2017-06" db="EMBL/GenBank/DDBJ databases">
        <authorList>
            <person name="Kim H.J."/>
            <person name="Triplett B.A."/>
        </authorList>
    </citation>
    <scope>NUCLEOTIDE SEQUENCE [LARGE SCALE GENOMIC DNA]</scope>
    <source>
        <strain evidence="1 2">CGMCC 4.2132</strain>
    </source>
</reference>
<name>A0A239NRU2_9ACTN</name>
<evidence type="ECO:0000313" key="2">
    <source>
        <dbReference type="Proteomes" id="UP000198282"/>
    </source>
</evidence>
<dbReference type="Proteomes" id="UP000198282">
    <property type="component" value="Unassembled WGS sequence"/>
</dbReference>
<dbReference type="RefSeq" id="WP_089212482.1">
    <property type="nucleotide sequence ID" value="NZ_FZOD01000067.1"/>
</dbReference>
<dbReference type="PIRSF" id="PIRSF034110">
    <property type="entry name" value="DUF1203"/>
    <property type="match status" value="1"/>
</dbReference>
<sequence length="165" mass="18017">MSTLRTFAIEAEVAAELRVRDDAGRPPRMITDTEGGSPLRCCLRRSLPGERLALLAYAPLRRWGARTGGDPGPYEELGPVFVHAEPCEGPDGTGFPIGMCGERRVFRAYDADGNILGGRLVDHHISRDATASETILAEQFADPEVALVHVRAVEFGCFLFEVHRA</sequence>
<dbReference type="InterPro" id="IPR009593">
    <property type="entry name" value="DUF1203"/>
</dbReference>
<dbReference type="AlphaFoldDB" id="A0A239NRU2"/>
<dbReference type="OrthoDB" id="118609at2"/>
<protein>
    <recommendedName>
        <fullName evidence="3">DUF1203 domain-containing protein</fullName>
    </recommendedName>
</protein>
<proteinExistence type="predicted"/>
<keyword evidence="2" id="KW-1185">Reference proteome</keyword>
<evidence type="ECO:0000313" key="1">
    <source>
        <dbReference type="EMBL" id="SNT57641.1"/>
    </source>
</evidence>